<dbReference type="InterPro" id="IPR003313">
    <property type="entry name" value="AraC-bd"/>
</dbReference>
<organism evidence="5 6">
    <name type="scientific">Candidatus Pullilachnospira gallistercoris</name>
    <dbReference type="NCBI Taxonomy" id="2840911"/>
    <lineage>
        <taxon>Bacteria</taxon>
        <taxon>Bacillati</taxon>
        <taxon>Bacillota</taxon>
        <taxon>Clostridia</taxon>
        <taxon>Lachnospirales</taxon>
        <taxon>Lachnospiraceae</taxon>
        <taxon>Lachnospiraceae incertae sedis</taxon>
        <taxon>Candidatus Pullilachnospira</taxon>
    </lineage>
</organism>
<dbReference type="Gene3D" id="1.10.10.60">
    <property type="entry name" value="Homeodomain-like"/>
    <property type="match status" value="2"/>
</dbReference>
<accession>A0A9D1EAD8</accession>
<dbReference type="SUPFAM" id="SSF46689">
    <property type="entry name" value="Homeodomain-like"/>
    <property type="match status" value="1"/>
</dbReference>
<keyword evidence="2" id="KW-0238">DNA-binding</keyword>
<reference evidence="5" key="2">
    <citation type="journal article" date="2021" name="PeerJ">
        <title>Extensive microbial diversity within the chicken gut microbiome revealed by metagenomics and culture.</title>
        <authorList>
            <person name="Gilroy R."/>
            <person name="Ravi A."/>
            <person name="Getino M."/>
            <person name="Pursley I."/>
            <person name="Horton D.L."/>
            <person name="Alikhan N.F."/>
            <person name="Baker D."/>
            <person name="Gharbi K."/>
            <person name="Hall N."/>
            <person name="Watson M."/>
            <person name="Adriaenssens E.M."/>
            <person name="Foster-Nyarko E."/>
            <person name="Jarju S."/>
            <person name="Secka A."/>
            <person name="Antonio M."/>
            <person name="Oren A."/>
            <person name="Chaudhuri R.R."/>
            <person name="La Ragione R."/>
            <person name="Hildebrand F."/>
            <person name="Pallen M.J."/>
        </authorList>
    </citation>
    <scope>NUCLEOTIDE SEQUENCE</scope>
    <source>
        <strain evidence="5">ChiSjej5B23-6657</strain>
    </source>
</reference>
<reference evidence="5" key="1">
    <citation type="submission" date="2020-10" db="EMBL/GenBank/DDBJ databases">
        <authorList>
            <person name="Gilroy R."/>
        </authorList>
    </citation>
    <scope>NUCLEOTIDE SEQUENCE</scope>
    <source>
        <strain evidence="5">ChiSjej5B23-6657</strain>
    </source>
</reference>
<dbReference type="AlphaFoldDB" id="A0A9D1EAD8"/>
<evidence type="ECO:0000259" key="4">
    <source>
        <dbReference type="PROSITE" id="PS01124"/>
    </source>
</evidence>
<proteinExistence type="predicted"/>
<dbReference type="InterPro" id="IPR037923">
    <property type="entry name" value="HTH-like"/>
</dbReference>
<dbReference type="InterPro" id="IPR018060">
    <property type="entry name" value="HTH_AraC"/>
</dbReference>
<dbReference type="Gene3D" id="2.60.120.10">
    <property type="entry name" value="Jelly Rolls"/>
    <property type="match status" value="1"/>
</dbReference>
<dbReference type="GO" id="GO:0003700">
    <property type="term" value="F:DNA-binding transcription factor activity"/>
    <property type="evidence" value="ECO:0007669"/>
    <property type="project" value="InterPro"/>
</dbReference>
<dbReference type="InterPro" id="IPR009057">
    <property type="entry name" value="Homeodomain-like_sf"/>
</dbReference>
<feature type="domain" description="HTH araC/xylS-type" evidence="4">
    <location>
        <begin position="259"/>
        <end position="356"/>
    </location>
</feature>
<keyword evidence="3" id="KW-0804">Transcription</keyword>
<dbReference type="PROSITE" id="PS01124">
    <property type="entry name" value="HTH_ARAC_FAMILY_2"/>
    <property type="match status" value="1"/>
</dbReference>
<dbReference type="InterPro" id="IPR014710">
    <property type="entry name" value="RmlC-like_jellyroll"/>
</dbReference>
<dbReference type="SMART" id="SM00342">
    <property type="entry name" value="HTH_ARAC"/>
    <property type="match status" value="1"/>
</dbReference>
<dbReference type="Pfam" id="PF02311">
    <property type="entry name" value="AraC_binding"/>
    <property type="match status" value="1"/>
</dbReference>
<evidence type="ECO:0000256" key="2">
    <source>
        <dbReference type="ARBA" id="ARBA00023125"/>
    </source>
</evidence>
<sequence>MAEKRKKQLVKNIELEREEQIGLAYYEKYGAYLSYVDLSFLMGQENPTDFSRLIRLDAKRHKEDLLSLLRSDYASTLLEKFFIAKDANAEIESLPRYIDIPAHRHDFFEVACTLEGSCRHTVEGQSFLMRPGDVAVVPPNVQHHLLAAPDSRTFTVKIRRSAFESVFSSLMQGGTPLSSYISDVLYARHYHNCLTFHCGGDPFLPDLIRHMTEQQTQKKSCWHQVLEGLLTTFFAYIVQNYGEAIEFFAGDNAQSDRISAVEAYLRRNFSTATLTGTAEHFFLSPSYLSALIKSQTGHTFSSILQRIRMDRAVELLTGTDRKVSWICEQVGYQDTTQFIRTFKKHYGITPHQFRKLKKEEQAALLYC</sequence>
<protein>
    <submittedName>
        <fullName evidence="5">Helix-turn-helix domain-containing protein</fullName>
    </submittedName>
</protein>
<dbReference type="InterPro" id="IPR020449">
    <property type="entry name" value="Tscrpt_reg_AraC-type_HTH"/>
</dbReference>
<evidence type="ECO:0000256" key="3">
    <source>
        <dbReference type="ARBA" id="ARBA00023163"/>
    </source>
</evidence>
<dbReference type="PANTHER" id="PTHR43280">
    <property type="entry name" value="ARAC-FAMILY TRANSCRIPTIONAL REGULATOR"/>
    <property type="match status" value="1"/>
</dbReference>
<dbReference type="GO" id="GO:0043565">
    <property type="term" value="F:sequence-specific DNA binding"/>
    <property type="evidence" value="ECO:0007669"/>
    <property type="project" value="InterPro"/>
</dbReference>
<comment type="caution">
    <text evidence="5">The sequence shown here is derived from an EMBL/GenBank/DDBJ whole genome shotgun (WGS) entry which is preliminary data.</text>
</comment>
<gene>
    <name evidence="5" type="ORF">IAA55_08640</name>
</gene>
<evidence type="ECO:0000313" key="6">
    <source>
        <dbReference type="Proteomes" id="UP000823912"/>
    </source>
</evidence>
<keyword evidence="1" id="KW-0805">Transcription regulation</keyword>
<dbReference type="PRINTS" id="PR00032">
    <property type="entry name" value="HTHARAC"/>
</dbReference>
<dbReference type="EMBL" id="DVHM01000141">
    <property type="protein sequence ID" value="HIR71334.1"/>
    <property type="molecule type" value="Genomic_DNA"/>
</dbReference>
<evidence type="ECO:0000313" key="5">
    <source>
        <dbReference type="EMBL" id="HIR71334.1"/>
    </source>
</evidence>
<name>A0A9D1EAD8_9FIRM</name>
<dbReference type="InterPro" id="IPR018062">
    <property type="entry name" value="HTH_AraC-typ_CS"/>
</dbReference>
<dbReference type="PANTHER" id="PTHR43280:SF2">
    <property type="entry name" value="HTH-TYPE TRANSCRIPTIONAL REGULATOR EXSA"/>
    <property type="match status" value="1"/>
</dbReference>
<dbReference type="Pfam" id="PF12833">
    <property type="entry name" value="HTH_18"/>
    <property type="match status" value="1"/>
</dbReference>
<evidence type="ECO:0000256" key="1">
    <source>
        <dbReference type="ARBA" id="ARBA00023015"/>
    </source>
</evidence>
<dbReference type="Proteomes" id="UP000823912">
    <property type="component" value="Unassembled WGS sequence"/>
</dbReference>
<dbReference type="SUPFAM" id="SSF51215">
    <property type="entry name" value="Regulatory protein AraC"/>
    <property type="match status" value="1"/>
</dbReference>
<dbReference type="PROSITE" id="PS00041">
    <property type="entry name" value="HTH_ARAC_FAMILY_1"/>
    <property type="match status" value="1"/>
</dbReference>